<protein>
    <submittedName>
        <fullName evidence="5">Serine O-acetyltransferase</fullName>
        <ecNumber evidence="5">2.3.1.30</ecNumber>
    </submittedName>
</protein>
<evidence type="ECO:0000313" key="6">
    <source>
        <dbReference type="Proteomes" id="UP001595793"/>
    </source>
</evidence>
<dbReference type="Gene3D" id="2.160.10.10">
    <property type="entry name" value="Hexapeptide repeat proteins"/>
    <property type="match status" value="1"/>
</dbReference>
<dbReference type="EMBL" id="JBHSAS010000009">
    <property type="protein sequence ID" value="MFC4028454.1"/>
    <property type="molecule type" value="Genomic_DNA"/>
</dbReference>
<dbReference type="PIRSF" id="PIRSF000441">
    <property type="entry name" value="CysE"/>
    <property type="match status" value="1"/>
</dbReference>
<organism evidence="5 6">
    <name type="scientific">Zunongwangia endophytica</name>
    <dbReference type="NCBI Taxonomy" id="1808945"/>
    <lineage>
        <taxon>Bacteria</taxon>
        <taxon>Pseudomonadati</taxon>
        <taxon>Bacteroidota</taxon>
        <taxon>Flavobacteriia</taxon>
        <taxon>Flavobacteriales</taxon>
        <taxon>Flavobacteriaceae</taxon>
        <taxon>Zunongwangia</taxon>
    </lineage>
</organism>
<dbReference type="PROSITE" id="PS00101">
    <property type="entry name" value="HEXAPEP_TRANSFERASES"/>
    <property type="match status" value="1"/>
</dbReference>
<evidence type="ECO:0000256" key="2">
    <source>
        <dbReference type="ARBA" id="ARBA00022679"/>
    </source>
</evidence>
<evidence type="ECO:0000256" key="3">
    <source>
        <dbReference type="ARBA" id="ARBA00022737"/>
    </source>
</evidence>
<dbReference type="Pfam" id="PF00132">
    <property type="entry name" value="Hexapep"/>
    <property type="match status" value="1"/>
</dbReference>
<dbReference type="SUPFAM" id="SSF51161">
    <property type="entry name" value="Trimeric LpxA-like enzymes"/>
    <property type="match status" value="1"/>
</dbReference>
<dbReference type="RefSeq" id="WP_290236376.1">
    <property type="nucleotide sequence ID" value="NZ_JAUFPZ010000002.1"/>
</dbReference>
<dbReference type="CDD" id="cd03354">
    <property type="entry name" value="LbH_SAT"/>
    <property type="match status" value="1"/>
</dbReference>
<dbReference type="Proteomes" id="UP001595793">
    <property type="component" value="Unassembled WGS sequence"/>
</dbReference>
<comment type="similarity">
    <text evidence="1">Belongs to the transferase hexapeptide repeat family.</text>
</comment>
<dbReference type="InterPro" id="IPR011004">
    <property type="entry name" value="Trimer_LpxA-like_sf"/>
</dbReference>
<dbReference type="GO" id="GO:0009001">
    <property type="term" value="F:serine O-acetyltransferase activity"/>
    <property type="evidence" value="ECO:0007669"/>
    <property type="project" value="UniProtKB-EC"/>
</dbReference>
<comment type="caution">
    <text evidence="5">The sequence shown here is derived from an EMBL/GenBank/DDBJ whole genome shotgun (WGS) entry which is preliminary data.</text>
</comment>
<keyword evidence="4 5" id="KW-0012">Acyltransferase</keyword>
<dbReference type="PANTHER" id="PTHR42811">
    <property type="entry name" value="SERINE ACETYLTRANSFERASE"/>
    <property type="match status" value="1"/>
</dbReference>
<dbReference type="InterPro" id="IPR045304">
    <property type="entry name" value="LbH_SAT"/>
</dbReference>
<dbReference type="InterPro" id="IPR005881">
    <property type="entry name" value="Ser_O-AcTrfase"/>
</dbReference>
<proteinExistence type="inferred from homology"/>
<accession>A0ABV8HDZ1</accession>
<evidence type="ECO:0000256" key="4">
    <source>
        <dbReference type="ARBA" id="ARBA00023315"/>
    </source>
</evidence>
<dbReference type="EC" id="2.3.1.30" evidence="5"/>
<sequence>MSIVASILTKLSHIVFSCSVPYQAEIGKNFKLGHGGLGVVINKKTKIGYSCTISTCVTIGGTNKIDIVPKLGNNIYVGSGARILGPVIIGDNVVIGANSVVVKDIPSNCVVAGVPAKVIKENIKIEDYI</sequence>
<reference evidence="6" key="1">
    <citation type="journal article" date="2019" name="Int. J. Syst. Evol. Microbiol.">
        <title>The Global Catalogue of Microorganisms (GCM) 10K type strain sequencing project: providing services to taxonomists for standard genome sequencing and annotation.</title>
        <authorList>
            <consortium name="The Broad Institute Genomics Platform"/>
            <consortium name="The Broad Institute Genome Sequencing Center for Infectious Disease"/>
            <person name="Wu L."/>
            <person name="Ma J."/>
        </authorList>
    </citation>
    <scope>NUCLEOTIDE SEQUENCE [LARGE SCALE GENOMIC DNA]</scope>
    <source>
        <strain evidence="6">CECT 9128</strain>
    </source>
</reference>
<gene>
    <name evidence="5" type="ORF">ACFOS1_13620</name>
</gene>
<keyword evidence="2 5" id="KW-0808">Transferase</keyword>
<dbReference type="InterPro" id="IPR001451">
    <property type="entry name" value="Hexapep"/>
</dbReference>
<evidence type="ECO:0000313" key="5">
    <source>
        <dbReference type="EMBL" id="MFC4028454.1"/>
    </source>
</evidence>
<evidence type="ECO:0000256" key="1">
    <source>
        <dbReference type="ARBA" id="ARBA00007274"/>
    </source>
</evidence>
<keyword evidence="3" id="KW-0677">Repeat</keyword>
<dbReference type="InterPro" id="IPR018357">
    <property type="entry name" value="Hexapep_transf_CS"/>
</dbReference>
<keyword evidence="6" id="KW-1185">Reference proteome</keyword>
<name>A0ABV8HDZ1_9FLAO</name>